<dbReference type="AlphaFoldDB" id="A0A7C2JZ33"/>
<sequence>MPVRRADLTTRSGRFKNLAANQTLVQSPKASKYRFFNTGKKPFTIQVKEGATVAKTTDLYPQCSVDVLLLDNTTAVAVGGTYGAITTAVAEIEGVYDLISDAAPIRSGRFKRKGNTPVTAIPIINGDADSLYRLYNVGESDLLIDARPEVLSPECSRDFALPSSSAFVSITGSENTFQGLYDLVKTGTGIRSGQFRFTEANPATEHLLIDVTGVTVGHRYRITNAGEFQFTVLGNGTALVTLKRDQSFDFQVVDSALRVITIRGVNDKLVNGIYDYLGPA</sequence>
<organism evidence="1">
    <name type="scientific">Schlesneria paludicola</name>
    <dbReference type="NCBI Taxonomy" id="360056"/>
    <lineage>
        <taxon>Bacteria</taxon>
        <taxon>Pseudomonadati</taxon>
        <taxon>Planctomycetota</taxon>
        <taxon>Planctomycetia</taxon>
        <taxon>Planctomycetales</taxon>
        <taxon>Planctomycetaceae</taxon>
        <taxon>Schlesneria</taxon>
    </lineage>
</organism>
<protein>
    <submittedName>
        <fullName evidence="1">Uncharacterized protein</fullName>
    </submittedName>
</protein>
<gene>
    <name evidence="1" type="ORF">ENQ76_07955</name>
</gene>
<accession>A0A7C2JZ33</accession>
<name>A0A7C2JZ33_9PLAN</name>
<comment type="caution">
    <text evidence="1">The sequence shown here is derived from an EMBL/GenBank/DDBJ whole genome shotgun (WGS) entry which is preliminary data.</text>
</comment>
<reference evidence="1" key="1">
    <citation type="journal article" date="2020" name="mSystems">
        <title>Genome- and Community-Level Interaction Insights into Carbon Utilization and Element Cycling Functions of Hydrothermarchaeota in Hydrothermal Sediment.</title>
        <authorList>
            <person name="Zhou Z."/>
            <person name="Liu Y."/>
            <person name="Xu W."/>
            <person name="Pan J."/>
            <person name="Luo Z.H."/>
            <person name="Li M."/>
        </authorList>
    </citation>
    <scope>NUCLEOTIDE SEQUENCE [LARGE SCALE GENOMIC DNA]</scope>
    <source>
        <strain evidence="1">SpSt-339</strain>
    </source>
</reference>
<dbReference type="EMBL" id="DSOK01000231">
    <property type="protein sequence ID" value="HEN15385.1"/>
    <property type="molecule type" value="Genomic_DNA"/>
</dbReference>
<proteinExistence type="predicted"/>
<evidence type="ECO:0000313" key="1">
    <source>
        <dbReference type="EMBL" id="HEN15385.1"/>
    </source>
</evidence>